<proteinExistence type="predicted"/>
<dbReference type="EMBL" id="LJDB01000100">
    <property type="protein sequence ID" value="ONI38006.1"/>
    <property type="molecule type" value="Genomic_DNA"/>
</dbReference>
<evidence type="ECO:0000313" key="1">
    <source>
        <dbReference type="EMBL" id="ONI38006.1"/>
    </source>
</evidence>
<protein>
    <submittedName>
        <fullName evidence="1">Glucokinase</fullName>
    </submittedName>
</protein>
<evidence type="ECO:0000313" key="2">
    <source>
        <dbReference type="Proteomes" id="UP000188605"/>
    </source>
</evidence>
<sequence>MYYIGVDLGGTTIKVGLINEEYKIVQTAVCDTKVERPTSEILKDMAFLCKEVMKKENISEKDVDSIGIGCPGLTVPKDGIILTSPNLPTFNNTNVKTEIQKYIDLPIYVENDANVAALGEVINGAAKGAKNAIVVTLGTGVGGGIIIDGKVYSGAFFGAGEVGHHTISLESEYMCGCGRKGCWEQYASATALIRDTKIAIENKDSKIKELANGGEINAKIIFEAAQAGDKIANEVLDQYFKFIGIGILNLINILQPEIVVLGGGMSAQKENLINPVIKYLNENLYGGVELKTKIKAATLGNDAGIIGAGLLGKSL</sequence>
<organism evidence="1 2">
    <name type="scientific">Candidatus Epulonipiscium fishelsonii</name>
    <dbReference type="NCBI Taxonomy" id="77094"/>
    <lineage>
        <taxon>Bacteria</taxon>
        <taxon>Bacillati</taxon>
        <taxon>Bacillota</taxon>
        <taxon>Clostridia</taxon>
        <taxon>Lachnospirales</taxon>
        <taxon>Lachnospiraceae</taxon>
        <taxon>Candidatus Epulonipiscium</taxon>
    </lineage>
</organism>
<accession>A0ACC8X7W8</accession>
<gene>
    <name evidence="1" type="ORF">AN396_11800</name>
</gene>
<reference evidence="1" key="1">
    <citation type="submission" date="2016-08" db="EMBL/GenBank/DDBJ databases">
        <authorList>
            <person name="Ngugi D.K."/>
            <person name="Miyake S."/>
            <person name="Stingl U."/>
        </authorList>
    </citation>
    <scope>NUCLEOTIDE SEQUENCE</scope>
    <source>
        <strain evidence="1">SCG-B11WGA-EpuloA1</strain>
    </source>
</reference>
<comment type="caution">
    <text evidence="1">The sequence shown here is derived from an EMBL/GenBank/DDBJ whole genome shotgun (WGS) entry which is preliminary data.</text>
</comment>
<dbReference type="Proteomes" id="UP000188605">
    <property type="component" value="Unassembled WGS sequence"/>
</dbReference>
<keyword evidence="2" id="KW-1185">Reference proteome</keyword>
<name>A0ACC8X7W8_9FIRM</name>